<name>A0ABN1UB94_9ACTN</name>
<organism evidence="4 5">
    <name type="scientific">Nocardioides aquiterrae</name>
    <dbReference type="NCBI Taxonomy" id="203799"/>
    <lineage>
        <taxon>Bacteria</taxon>
        <taxon>Bacillati</taxon>
        <taxon>Actinomycetota</taxon>
        <taxon>Actinomycetes</taxon>
        <taxon>Propionibacteriales</taxon>
        <taxon>Nocardioidaceae</taxon>
        <taxon>Nocardioides</taxon>
    </lineage>
</organism>
<keyword evidence="2" id="KW-0560">Oxidoreductase</keyword>
<feature type="region of interest" description="Disordered" evidence="3">
    <location>
        <begin position="346"/>
        <end position="366"/>
    </location>
</feature>
<dbReference type="Pfam" id="PF02615">
    <property type="entry name" value="Ldh_2"/>
    <property type="match status" value="1"/>
</dbReference>
<dbReference type="InterPro" id="IPR036111">
    <property type="entry name" value="Mal/L-sulfo/L-lacto_DH-like_sf"/>
</dbReference>
<dbReference type="EMBL" id="BAAAJE010000006">
    <property type="protein sequence ID" value="GAA1136123.1"/>
    <property type="molecule type" value="Genomic_DNA"/>
</dbReference>
<dbReference type="Gene3D" id="1.10.1530.10">
    <property type="match status" value="1"/>
</dbReference>
<dbReference type="InterPro" id="IPR003767">
    <property type="entry name" value="Malate/L-lactate_DH-like"/>
</dbReference>
<evidence type="ECO:0000313" key="5">
    <source>
        <dbReference type="Proteomes" id="UP001499979"/>
    </source>
</evidence>
<evidence type="ECO:0000256" key="1">
    <source>
        <dbReference type="ARBA" id="ARBA00006056"/>
    </source>
</evidence>
<evidence type="ECO:0000256" key="2">
    <source>
        <dbReference type="ARBA" id="ARBA00023002"/>
    </source>
</evidence>
<evidence type="ECO:0000313" key="4">
    <source>
        <dbReference type="EMBL" id="GAA1136123.1"/>
    </source>
</evidence>
<dbReference type="PANTHER" id="PTHR11091:SF0">
    <property type="entry name" value="MALATE DEHYDROGENASE"/>
    <property type="match status" value="1"/>
</dbReference>
<proteinExistence type="inferred from homology"/>
<dbReference type="Proteomes" id="UP001499979">
    <property type="component" value="Unassembled WGS sequence"/>
</dbReference>
<dbReference type="InterPro" id="IPR043144">
    <property type="entry name" value="Mal/L-sulf/L-lact_DH-like_ah"/>
</dbReference>
<accession>A0ABN1UB94</accession>
<evidence type="ECO:0000256" key="3">
    <source>
        <dbReference type="SAM" id="MobiDB-lite"/>
    </source>
</evidence>
<gene>
    <name evidence="4" type="ORF">GCM10009606_15350</name>
</gene>
<comment type="caution">
    <text evidence="4">The sequence shown here is derived from an EMBL/GenBank/DDBJ whole genome shotgun (WGS) entry which is preliminary data.</text>
</comment>
<dbReference type="PANTHER" id="PTHR11091">
    <property type="entry name" value="OXIDOREDUCTASE-RELATED"/>
    <property type="match status" value="1"/>
</dbReference>
<keyword evidence="5" id="KW-1185">Reference proteome</keyword>
<reference evidence="4 5" key="1">
    <citation type="journal article" date="2019" name="Int. J. Syst. Evol. Microbiol.">
        <title>The Global Catalogue of Microorganisms (GCM) 10K type strain sequencing project: providing services to taxonomists for standard genome sequencing and annotation.</title>
        <authorList>
            <consortium name="The Broad Institute Genomics Platform"/>
            <consortium name="The Broad Institute Genome Sequencing Center for Infectious Disease"/>
            <person name="Wu L."/>
            <person name="Ma J."/>
        </authorList>
    </citation>
    <scope>NUCLEOTIDE SEQUENCE [LARGE SCALE GENOMIC DNA]</scope>
    <source>
        <strain evidence="4 5">JCM 11813</strain>
    </source>
</reference>
<dbReference type="RefSeq" id="WP_343906901.1">
    <property type="nucleotide sequence ID" value="NZ_BAAAJE010000006.1"/>
</dbReference>
<dbReference type="SUPFAM" id="SSF89733">
    <property type="entry name" value="L-sulfolactate dehydrogenase-like"/>
    <property type="match status" value="1"/>
</dbReference>
<dbReference type="Gene3D" id="3.30.1370.60">
    <property type="entry name" value="Hypothetical oxidoreductase yiak, domain 2"/>
    <property type="match status" value="1"/>
</dbReference>
<sequence>MSESAPAGALVDWTTQVLVRTGLGTEEAATVADSLVFADLRGVSTHGVLRLPTYVERLRAGGINVSSRLSVVSDAGALVVVDADAGPGASTGATAADLAVARARVYGIGCVIARNANHFGASAYFTNRIADAGMVGIAACNTEPVMCAPFGGAPVLGTNPIAVAVPAPYERRPQLDMATTVTSQGRLIMAQRAGEDIPLGWAVDGDGRATTSAAAGLDGALLPVGGPKGFGLAFAVDALLAVGGAGTSPDVLALSGDPATPQRLGHLFIAVRADVVAPLDDYRARIDALVAAVHASGGELDVPAPLVPGEPEVRREQAAGRRVELTAAVLSDLQRVADAVDVPLPTSLTGAPAPVPPTLAEQGGPT</sequence>
<dbReference type="InterPro" id="IPR043143">
    <property type="entry name" value="Mal/L-sulf/L-lact_DH-like_NADP"/>
</dbReference>
<comment type="similarity">
    <text evidence="1">Belongs to the LDH2/MDH2 oxidoreductase family.</text>
</comment>
<protein>
    <submittedName>
        <fullName evidence="4">Ldh family oxidoreductase</fullName>
    </submittedName>
</protein>